<name>Q80BP9_SHV2C</name>
<proteinExistence type="predicted"/>
<dbReference type="EMBL" id="AJ410493">
    <property type="protein sequence ID" value="CAC84323.1"/>
    <property type="molecule type" value="Genomic_DNA"/>
</dbReference>
<accession>Q80BP9</accession>
<reference evidence="2 3" key="1">
    <citation type="journal article" date="2003" name="Virology">
        <title>The genome of herpesvirus saimiri C488 which is capable of transforming human T cells.</title>
        <authorList>
            <person name="Ensser A."/>
            <person name="Thurau M."/>
            <person name="Wittmann S."/>
            <person name="Fickenscher H."/>
        </authorList>
    </citation>
    <scope>NUCLEOTIDE SEQUENCE [LARGE SCALE GENOMIC DNA]</scope>
    <source>
        <strain evidence="2">C488</strain>
    </source>
</reference>
<sequence length="71" mass="7642">MATTVAPSSSLWTPSWKTSAFGIILLICLCLIIYGIYKVIRICIIPAAMTATPAGRAIGAYKLLQESKNIL</sequence>
<evidence type="ECO:0000313" key="2">
    <source>
        <dbReference type="EMBL" id="CAC84323.1"/>
    </source>
</evidence>
<evidence type="ECO:0000256" key="1">
    <source>
        <dbReference type="SAM" id="Phobius"/>
    </source>
</evidence>
<feature type="transmembrane region" description="Helical" evidence="1">
    <location>
        <begin position="20"/>
        <end position="40"/>
    </location>
</feature>
<organismHost>
    <name type="scientific">Saimiri sciureus</name>
    <name type="common">Common squirrel monkey</name>
    <dbReference type="NCBI Taxonomy" id="9521"/>
</organismHost>
<keyword evidence="1" id="KW-1133">Transmembrane helix</keyword>
<protein>
    <submittedName>
        <fullName evidence="2">Uncharacterized protein</fullName>
    </submittedName>
</protein>
<evidence type="ECO:0000313" key="3">
    <source>
        <dbReference type="Proteomes" id="UP000168086"/>
    </source>
</evidence>
<dbReference type="Proteomes" id="UP000168086">
    <property type="component" value="Genome"/>
</dbReference>
<organism evidence="2 3">
    <name type="scientific">Saimiriine herpesvirus 2 (strain 488)</name>
    <name type="common">SaHV-2</name>
    <name type="synonym">Herpesvirus saimiri</name>
    <dbReference type="NCBI Taxonomy" id="10384"/>
    <lineage>
        <taxon>Viruses</taxon>
        <taxon>Duplodnaviria</taxon>
        <taxon>Heunggongvirae</taxon>
        <taxon>Peploviricota</taxon>
        <taxon>Herviviricetes</taxon>
        <taxon>Herpesvirales</taxon>
        <taxon>Orthoherpesviridae</taxon>
        <taxon>Gammaherpesvirinae</taxon>
        <taxon>Rhadinovirus</taxon>
        <taxon>Rhadinovirus saimiriinegamma2</taxon>
        <taxon>Saimiriine herpesvirus 2</taxon>
    </lineage>
</organism>
<keyword evidence="1" id="KW-0812">Transmembrane</keyword>
<keyword evidence="1" id="KW-0472">Membrane</keyword>